<dbReference type="CDD" id="cd01637">
    <property type="entry name" value="IMPase_like"/>
    <property type="match status" value="1"/>
</dbReference>
<dbReference type="InterPro" id="IPR000760">
    <property type="entry name" value="Inositol_monophosphatase-like"/>
</dbReference>
<dbReference type="Gene3D" id="3.30.540.10">
    <property type="entry name" value="Fructose-1,6-Bisphosphatase, subunit A, domain 1"/>
    <property type="match status" value="1"/>
</dbReference>
<comment type="caution">
    <text evidence="6">The sequence shown here is derived from an EMBL/GenBank/DDBJ whole genome shotgun (WGS) entry which is preliminary data.</text>
</comment>
<keyword evidence="5" id="KW-0460">Magnesium</keyword>
<dbReference type="RefSeq" id="WP_066235395.1">
    <property type="nucleotide sequence ID" value="NZ_JARSOS010000007.1"/>
</dbReference>
<dbReference type="PROSITE" id="PS00630">
    <property type="entry name" value="IMP_2"/>
    <property type="match status" value="1"/>
</dbReference>
<evidence type="ECO:0000256" key="5">
    <source>
        <dbReference type="ARBA" id="ARBA00022842"/>
    </source>
</evidence>
<comment type="catalytic activity">
    <reaction evidence="1">
        <text>a myo-inositol phosphate + H2O = myo-inositol + phosphate</text>
        <dbReference type="Rhea" id="RHEA:24056"/>
        <dbReference type="ChEBI" id="CHEBI:15377"/>
        <dbReference type="ChEBI" id="CHEBI:17268"/>
        <dbReference type="ChEBI" id="CHEBI:43474"/>
        <dbReference type="ChEBI" id="CHEBI:84139"/>
        <dbReference type="EC" id="3.1.3.25"/>
    </reaction>
</comment>
<evidence type="ECO:0000313" key="6">
    <source>
        <dbReference type="EMBL" id="MED4401723.1"/>
    </source>
</evidence>
<keyword evidence="3" id="KW-0479">Metal-binding</keyword>
<dbReference type="SUPFAM" id="SSF56655">
    <property type="entry name" value="Carbohydrate phosphatase"/>
    <property type="match status" value="1"/>
</dbReference>
<evidence type="ECO:0000313" key="7">
    <source>
        <dbReference type="Proteomes" id="UP001342826"/>
    </source>
</evidence>
<protein>
    <recommendedName>
        <fullName evidence="2">inositol-phosphate phosphatase</fullName>
        <ecNumber evidence="2">3.1.3.25</ecNumber>
    </recommendedName>
</protein>
<sequence length="263" mass="29588">MTNWNEIDHNAKKWVQEAGELIRQSFATTLSIETKSNPNDLVTNIDKETEQFLMGKIKEVYPEHKILGEEGSGHDITSVEGIIWIIDPIDGTMNFIHQKRNFAISVGIYKDGVGQIGLIYDVVHNELYHAVKGQGAFMNDVQLPKLKETRIEEAIISISPSWVTENRRIDYRILAPLIKRIRGTRCFGSAALECAFVASGRISSYITMRLSAWDYAAGLVLLEEVGAVATTVYGEPLNLLENSSFFAGERNVHQQILDEYINK</sequence>
<evidence type="ECO:0000256" key="4">
    <source>
        <dbReference type="ARBA" id="ARBA00022801"/>
    </source>
</evidence>
<keyword evidence="4" id="KW-0378">Hydrolase</keyword>
<dbReference type="PANTHER" id="PTHR20854">
    <property type="entry name" value="INOSITOL MONOPHOSPHATASE"/>
    <property type="match status" value="1"/>
</dbReference>
<organism evidence="6 7">
    <name type="scientific">Metabacillus fastidiosus</name>
    <dbReference type="NCBI Taxonomy" id="1458"/>
    <lineage>
        <taxon>Bacteria</taxon>
        <taxon>Bacillati</taxon>
        <taxon>Bacillota</taxon>
        <taxon>Bacilli</taxon>
        <taxon>Bacillales</taxon>
        <taxon>Bacillaceae</taxon>
        <taxon>Metabacillus</taxon>
    </lineage>
</organism>
<gene>
    <name evidence="6" type="ORF">P9271_10385</name>
</gene>
<dbReference type="PROSITE" id="PS00629">
    <property type="entry name" value="IMP_1"/>
    <property type="match status" value="1"/>
</dbReference>
<evidence type="ECO:0000256" key="2">
    <source>
        <dbReference type="ARBA" id="ARBA00013106"/>
    </source>
</evidence>
<evidence type="ECO:0000256" key="3">
    <source>
        <dbReference type="ARBA" id="ARBA00022723"/>
    </source>
</evidence>
<dbReference type="PRINTS" id="PR00377">
    <property type="entry name" value="IMPHPHTASES"/>
</dbReference>
<dbReference type="Proteomes" id="UP001342826">
    <property type="component" value="Unassembled WGS sequence"/>
</dbReference>
<dbReference type="InterPro" id="IPR020550">
    <property type="entry name" value="Inositol_monophosphatase_CS"/>
</dbReference>
<evidence type="ECO:0000256" key="1">
    <source>
        <dbReference type="ARBA" id="ARBA00001033"/>
    </source>
</evidence>
<accession>A0ABU6NX67</accession>
<name>A0ABU6NX67_9BACI</name>
<dbReference type="EC" id="3.1.3.25" evidence="2"/>
<keyword evidence="7" id="KW-1185">Reference proteome</keyword>
<reference evidence="6 7" key="1">
    <citation type="submission" date="2023-03" db="EMBL/GenBank/DDBJ databases">
        <title>Bacillus Genome Sequencing.</title>
        <authorList>
            <person name="Dunlap C."/>
        </authorList>
    </citation>
    <scope>NUCLEOTIDE SEQUENCE [LARGE SCALE GENOMIC DNA]</scope>
    <source>
        <strain evidence="6 7">NRS-1717</strain>
    </source>
</reference>
<proteinExistence type="predicted"/>
<dbReference type="GeneID" id="301143169"/>
<dbReference type="InterPro" id="IPR020583">
    <property type="entry name" value="Inositol_monoP_metal-BS"/>
</dbReference>
<dbReference type="Gene3D" id="3.40.190.80">
    <property type="match status" value="1"/>
</dbReference>
<dbReference type="Pfam" id="PF00459">
    <property type="entry name" value="Inositol_P"/>
    <property type="match status" value="1"/>
</dbReference>
<dbReference type="PANTHER" id="PTHR20854:SF4">
    <property type="entry name" value="INOSITOL-1-MONOPHOSPHATASE-RELATED"/>
    <property type="match status" value="1"/>
</dbReference>
<dbReference type="EMBL" id="JARTFS010000006">
    <property type="protein sequence ID" value="MED4401723.1"/>
    <property type="molecule type" value="Genomic_DNA"/>
</dbReference>